<dbReference type="AlphaFoldDB" id="A0A0D1CDS8"/>
<dbReference type="Proteomes" id="UP000000561">
    <property type="component" value="Chromosome 2"/>
</dbReference>
<name>A0A0D1CDS8_MYCMD</name>
<keyword evidence="2" id="KW-1185">Reference proteome</keyword>
<accession>A0A0D1CDS8</accession>
<dbReference type="InParanoid" id="A0A0D1CDS8"/>
<dbReference type="KEGG" id="uma:UMAG_01145"/>
<dbReference type="RefSeq" id="XP_011387093.1">
    <property type="nucleotide sequence ID" value="XM_011388791.1"/>
</dbReference>
<evidence type="ECO:0000313" key="1">
    <source>
        <dbReference type="EMBL" id="KIS71242.1"/>
    </source>
</evidence>
<evidence type="ECO:0000313" key="2">
    <source>
        <dbReference type="Proteomes" id="UP000000561"/>
    </source>
</evidence>
<dbReference type="EMBL" id="CM003141">
    <property type="protein sequence ID" value="KIS71242.1"/>
    <property type="molecule type" value="Genomic_DNA"/>
</dbReference>
<sequence length="185" mass="21103">MSLIQVALLSKLRMFESFVVLSYQTCTYSGFANLTYRVVLVVHVSRLLELPARLSFASSVRIGSVVRICVRICSWLTGRYRKHVLNSESRVTPCELLCCDWRQRGIVNTADEAGFKFNSSRSDEILITGRDEAPLVQRSYISEEAGTISAWILQEPQKLLTRPKHHIAEQRTWHTEAGLKLSLFE</sequence>
<dbReference type="GeneID" id="23562249"/>
<organism evidence="1 2">
    <name type="scientific">Mycosarcoma maydis</name>
    <name type="common">Corn smut fungus</name>
    <name type="synonym">Ustilago maydis</name>
    <dbReference type="NCBI Taxonomy" id="5270"/>
    <lineage>
        <taxon>Eukaryota</taxon>
        <taxon>Fungi</taxon>
        <taxon>Dikarya</taxon>
        <taxon>Basidiomycota</taxon>
        <taxon>Ustilaginomycotina</taxon>
        <taxon>Ustilaginomycetes</taxon>
        <taxon>Ustilaginales</taxon>
        <taxon>Ustilaginaceae</taxon>
        <taxon>Mycosarcoma</taxon>
    </lineage>
</organism>
<proteinExistence type="predicted"/>
<gene>
    <name evidence="1" type="ORF">UMAG_01145</name>
</gene>
<protein>
    <submittedName>
        <fullName evidence="1">Uncharacterized protein</fullName>
    </submittedName>
</protein>
<reference evidence="1 2" key="1">
    <citation type="journal article" date="2006" name="Nature">
        <title>Insights from the genome of the biotrophic fungal plant pathogen Ustilago maydis.</title>
        <authorList>
            <person name="Kamper J."/>
            <person name="Kahmann R."/>
            <person name="Bolker M."/>
            <person name="Ma L.J."/>
            <person name="Brefort T."/>
            <person name="Saville B.J."/>
            <person name="Banuett F."/>
            <person name="Kronstad J.W."/>
            <person name="Gold S.E."/>
            <person name="Muller O."/>
            <person name="Perlin M.H."/>
            <person name="Wosten H.A."/>
            <person name="de Vries R."/>
            <person name="Ruiz-Herrera J."/>
            <person name="Reynaga-Pena C.G."/>
            <person name="Snetselaar K."/>
            <person name="McCann M."/>
            <person name="Perez-Martin J."/>
            <person name="Feldbrugge M."/>
            <person name="Basse C.W."/>
            <person name="Steinberg G."/>
            <person name="Ibeas J.I."/>
            <person name="Holloman W."/>
            <person name="Guzman P."/>
            <person name="Farman M."/>
            <person name="Stajich J.E."/>
            <person name="Sentandreu R."/>
            <person name="Gonzalez-Prieto J.M."/>
            <person name="Kennell J.C."/>
            <person name="Molina L."/>
            <person name="Schirawski J."/>
            <person name="Mendoza-Mendoza A."/>
            <person name="Greilinger D."/>
            <person name="Munch K."/>
            <person name="Rossel N."/>
            <person name="Scherer M."/>
            <person name="Vranes M."/>
            <person name="Ladendorf O."/>
            <person name="Vincon V."/>
            <person name="Fuchs U."/>
            <person name="Sandrock B."/>
            <person name="Meng S."/>
            <person name="Ho E.C."/>
            <person name="Cahill M.J."/>
            <person name="Boyce K.J."/>
            <person name="Klose J."/>
            <person name="Klosterman S.J."/>
            <person name="Deelstra H.J."/>
            <person name="Ortiz-Castellanos L."/>
            <person name="Li W."/>
            <person name="Sanchez-Alonso P."/>
            <person name="Schreier P.H."/>
            <person name="Hauser-Hahn I."/>
            <person name="Vaupel M."/>
            <person name="Koopmann E."/>
            <person name="Friedrich G."/>
            <person name="Voss H."/>
            <person name="Schluter T."/>
            <person name="Margolis J."/>
            <person name="Platt D."/>
            <person name="Swimmer C."/>
            <person name="Gnirke A."/>
            <person name="Chen F."/>
            <person name="Vysotskaia V."/>
            <person name="Mannhaupt G."/>
            <person name="Guldener U."/>
            <person name="Munsterkotter M."/>
            <person name="Haase D."/>
            <person name="Oesterheld M."/>
            <person name="Mewes H.W."/>
            <person name="Mauceli E.W."/>
            <person name="DeCaprio D."/>
            <person name="Wade C.M."/>
            <person name="Butler J."/>
            <person name="Young S."/>
            <person name="Jaffe D.B."/>
            <person name="Calvo S."/>
            <person name="Nusbaum C."/>
            <person name="Galagan J."/>
            <person name="Birren B.W."/>
        </authorList>
    </citation>
    <scope>NUCLEOTIDE SEQUENCE [LARGE SCALE GENOMIC DNA]</scope>
    <source>
        <strain evidence="2">DSM 14603 / FGSC 9021 / UM521</strain>
    </source>
</reference>
<dbReference type="VEuPathDB" id="FungiDB:UMAG_01145"/>